<dbReference type="SUPFAM" id="SSF51735">
    <property type="entry name" value="NAD(P)-binding Rossmann-fold domains"/>
    <property type="match status" value="1"/>
</dbReference>
<evidence type="ECO:0000313" key="5">
    <source>
        <dbReference type="Proteomes" id="UP001595921"/>
    </source>
</evidence>
<keyword evidence="1 4" id="KW-0560">Oxidoreductase</keyword>
<evidence type="ECO:0000256" key="2">
    <source>
        <dbReference type="RuleBase" id="RU000363"/>
    </source>
</evidence>
<organism evidence="4 5">
    <name type="scientific">Halobium salinum</name>
    <dbReference type="NCBI Taxonomy" id="1364940"/>
    <lineage>
        <taxon>Archaea</taxon>
        <taxon>Methanobacteriati</taxon>
        <taxon>Methanobacteriota</taxon>
        <taxon>Stenosarchaea group</taxon>
        <taxon>Halobacteria</taxon>
        <taxon>Halobacteriales</taxon>
        <taxon>Haloferacaceae</taxon>
        <taxon>Halobium</taxon>
    </lineage>
</organism>
<evidence type="ECO:0000256" key="3">
    <source>
        <dbReference type="SAM" id="MobiDB-lite"/>
    </source>
</evidence>
<dbReference type="EMBL" id="JBHSDS010000006">
    <property type="protein sequence ID" value="MFC4358561.1"/>
    <property type="molecule type" value="Genomic_DNA"/>
</dbReference>
<dbReference type="AlphaFoldDB" id="A0ABD5PCR7"/>
<dbReference type="PRINTS" id="PR00081">
    <property type="entry name" value="GDHRDH"/>
</dbReference>
<name>A0ABD5PCR7_9EURY</name>
<dbReference type="Pfam" id="PF00106">
    <property type="entry name" value="adh_short"/>
    <property type="match status" value="1"/>
</dbReference>
<evidence type="ECO:0000313" key="4">
    <source>
        <dbReference type="EMBL" id="MFC4358561.1"/>
    </source>
</evidence>
<comment type="caution">
    <text evidence="4">The sequence shown here is derived from an EMBL/GenBank/DDBJ whole genome shotgun (WGS) entry which is preliminary data.</text>
</comment>
<dbReference type="EC" id="1.-.-.-" evidence="4"/>
<protein>
    <submittedName>
        <fullName evidence="4">SDR family oxidoreductase</fullName>
        <ecNumber evidence="4">1.-.-.-</ecNumber>
    </submittedName>
</protein>
<feature type="region of interest" description="Disordered" evidence="3">
    <location>
        <begin position="1"/>
        <end position="25"/>
    </location>
</feature>
<dbReference type="PANTHER" id="PTHR43157:SF31">
    <property type="entry name" value="PHOSPHATIDYLINOSITOL-GLYCAN BIOSYNTHESIS CLASS F PROTEIN"/>
    <property type="match status" value="1"/>
</dbReference>
<dbReference type="Proteomes" id="UP001595921">
    <property type="component" value="Unassembled WGS sequence"/>
</dbReference>
<proteinExistence type="inferred from homology"/>
<dbReference type="InterPro" id="IPR036291">
    <property type="entry name" value="NAD(P)-bd_dom_sf"/>
</dbReference>
<dbReference type="InterPro" id="IPR002347">
    <property type="entry name" value="SDR_fam"/>
</dbReference>
<gene>
    <name evidence="4" type="ORF">ACFO0N_11475</name>
</gene>
<dbReference type="GO" id="GO:0016491">
    <property type="term" value="F:oxidoreductase activity"/>
    <property type="evidence" value="ECO:0007669"/>
    <property type="project" value="UniProtKB-KW"/>
</dbReference>
<dbReference type="PRINTS" id="PR00080">
    <property type="entry name" value="SDRFAMILY"/>
</dbReference>
<comment type="similarity">
    <text evidence="2">Belongs to the short-chain dehydrogenases/reductases (SDR) family.</text>
</comment>
<evidence type="ECO:0000256" key="1">
    <source>
        <dbReference type="ARBA" id="ARBA00023002"/>
    </source>
</evidence>
<accession>A0ABD5PCR7</accession>
<dbReference type="Gene3D" id="3.40.50.720">
    <property type="entry name" value="NAD(P)-binding Rossmann-like Domain"/>
    <property type="match status" value="1"/>
</dbReference>
<sequence length="318" mass="33849">MLRRDADSTDADPTGTDPTDTDLDGRVVLLTGGTSGLGREAVLALADRGASVAVVGRNREAGRAVRREIDARNGDGWAECYRVDLASLDAVRDLAAEFRDRHGRLDALVNNAGVYRTERTETEDGYETTFAVNHLAPVLLTHELLPTLGVDGREDGPPGRVVVTASGLHRRGDLRFDDLFRAHEYDGRGAYAASKLANVLFVRELARRLEAEGSDAVALAADPGFVPSTALSRSGSLRARAALDLFSRLPLPFTNDLGTGASALVRCVADTELASDSGTYVAPDGPTDPADRARDDAVARRLWDVSSGLVGVSPDGWV</sequence>
<keyword evidence="5" id="KW-1185">Reference proteome</keyword>
<dbReference type="PANTHER" id="PTHR43157">
    <property type="entry name" value="PHOSPHATIDYLINOSITOL-GLYCAN BIOSYNTHESIS CLASS F PROTEIN-RELATED"/>
    <property type="match status" value="1"/>
</dbReference>
<reference evidence="4 5" key="1">
    <citation type="journal article" date="2019" name="Int. J. Syst. Evol. Microbiol.">
        <title>The Global Catalogue of Microorganisms (GCM) 10K type strain sequencing project: providing services to taxonomists for standard genome sequencing and annotation.</title>
        <authorList>
            <consortium name="The Broad Institute Genomics Platform"/>
            <consortium name="The Broad Institute Genome Sequencing Center for Infectious Disease"/>
            <person name="Wu L."/>
            <person name="Ma J."/>
        </authorList>
    </citation>
    <scope>NUCLEOTIDE SEQUENCE [LARGE SCALE GENOMIC DNA]</scope>
    <source>
        <strain evidence="4 5">CGMCC 1.12553</strain>
    </source>
</reference>
<dbReference type="CDD" id="cd05327">
    <property type="entry name" value="retinol-DH_like_SDR_c_like"/>
    <property type="match status" value="1"/>
</dbReference>
<dbReference type="RefSeq" id="WP_267623676.1">
    <property type="nucleotide sequence ID" value="NZ_JAODIW010000008.1"/>
</dbReference>